<sequence>MLTLRILNSVGKHSKTSYSCSNKHTGTLLIDLHIFLSMLDHTEG</sequence>
<reference evidence="1" key="1">
    <citation type="journal article" date="2017" name="Nature">
        <title>The sunflower genome provides insights into oil metabolism, flowering and Asterid evolution.</title>
        <authorList>
            <person name="Badouin H."/>
            <person name="Gouzy J."/>
            <person name="Grassa C.J."/>
            <person name="Murat F."/>
            <person name="Staton S.E."/>
            <person name="Cottret L."/>
            <person name="Lelandais-Briere C."/>
            <person name="Owens G.L."/>
            <person name="Carrere S."/>
            <person name="Mayjonade B."/>
            <person name="Legrand L."/>
            <person name="Gill N."/>
            <person name="Kane N.C."/>
            <person name="Bowers J.E."/>
            <person name="Hubner S."/>
            <person name="Bellec A."/>
            <person name="Berard A."/>
            <person name="Berges H."/>
            <person name="Blanchet N."/>
            <person name="Boniface M.C."/>
            <person name="Brunel D."/>
            <person name="Catrice O."/>
            <person name="Chaidir N."/>
            <person name="Claudel C."/>
            <person name="Donnadieu C."/>
            <person name="Faraut T."/>
            <person name="Fievet G."/>
            <person name="Helmstetter N."/>
            <person name="King M."/>
            <person name="Knapp S.J."/>
            <person name="Lai Z."/>
            <person name="Le Paslier M.C."/>
            <person name="Lippi Y."/>
            <person name="Lorenzon L."/>
            <person name="Mandel J.R."/>
            <person name="Marage G."/>
            <person name="Marchand G."/>
            <person name="Marquand E."/>
            <person name="Bret-Mestries E."/>
            <person name="Morien E."/>
            <person name="Nambeesan S."/>
            <person name="Nguyen T."/>
            <person name="Pegot-Espagnet P."/>
            <person name="Pouilly N."/>
            <person name="Raftis F."/>
            <person name="Sallet E."/>
            <person name="Schiex T."/>
            <person name="Thomas J."/>
            <person name="Vandecasteele C."/>
            <person name="Vares D."/>
            <person name="Vear F."/>
            <person name="Vautrin S."/>
            <person name="Crespi M."/>
            <person name="Mangin B."/>
            <person name="Burke J.M."/>
            <person name="Salse J."/>
            <person name="Munos S."/>
            <person name="Vincourt P."/>
            <person name="Rieseberg L.H."/>
            <person name="Langlade N.B."/>
        </authorList>
    </citation>
    <scope>NUCLEOTIDE SEQUENCE</scope>
    <source>
        <tissue evidence="1">Leaves</tissue>
    </source>
</reference>
<accession>A0A9K3E734</accession>
<keyword evidence="2" id="KW-1185">Reference proteome</keyword>
<evidence type="ECO:0000313" key="1">
    <source>
        <dbReference type="EMBL" id="KAF5767091.1"/>
    </source>
</evidence>
<evidence type="ECO:0000313" key="2">
    <source>
        <dbReference type="Proteomes" id="UP000215914"/>
    </source>
</evidence>
<comment type="caution">
    <text evidence="1">The sequence shown here is derived from an EMBL/GenBank/DDBJ whole genome shotgun (WGS) entry which is preliminary data.</text>
</comment>
<protein>
    <submittedName>
        <fullName evidence="1">Uncharacterized protein</fullName>
    </submittedName>
</protein>
<gene>
    <name evidence="1" type="ORF">HanXRQr2_Chr14g0620311</name>
</gene>
<dbReference type="Proteomes" id="UP000215914">
    <property type="component" value="Unassembled WGS sequence"/>
</dbReference>
<organism evidence="1 2">
    <name type="scientific">Helianthus annuus</name>
    <name type="common">Common sunflower</name>
    <dbReference type="NCBI Taxonomy" id="4232"/>
    <lineage>
        <taxon>Eukaryota</taxon>
        <taxon>Viridiplantae</taxon>
        <taxon>Streptophyta</taxon>
        <taxon>Embryophyta</taxon>
        <taxon>Tracheophyta</taxon>
        <taxon>Spermatophyta</taxon>
        <taxon>Magnoliopsida</taxon>
        <taxon>eudicotyledons</taxon>
        <taxon>Gunneridae</taxon>
        <taxon>Pentapetalae</taxon>
        <taxon>asterids</taxon>
        <taxon>campanulids</taxon>
        <taxon>Asterales</taxon>
        <taxon>Asteraceae</taxon>
        <taxon>Asteroideae</taxon>
        <taxon>Heliantheae alliance</taxon>
        <taxon>Heliantheae</taxon>
        <taxon>Helianthus</taxon>
    </lineage>
</organism>
<dbReference type="EMBL" id="MNCJ02000329">
    <property type="protein sequence ID" value="KAF5767091.1"/>
    <property type="molecule type" value="Genomic_DNA"/>
</dbReference>
<dbReference type="AlphaFoldDB" id="A0A9K3E734"/>
<proteinExistence type="predicted"/>
<name>A0A9K3E734_HELAN</name>
<dbReference type="Gramene" id="mRNA:HanXRQr2_Chr14g0620311">
    <property type="protein sequence ID" value="mRNA:HanXRQr2_Chr14g0620311"/>
    <property type="gene ID" value="HanXRQr2_Chr14g0620311"/>
</dbReference>
<reference evidence="1" key="2">
    <citation type="submission" date="2020-06" db="EMBL/GenBank/DDBJ databases">
        <title>Helianthus annuus Genome sequencing and assembly Release 2.</title>
        <authorList>
            <person name="Gouzy J."/>
            <person name="Langlade N."/>
            <person name="Munos S."/>
        </authorList>
    </citation>
    <scope>NUCLEOTIDE SEQUENCE</scope>
    <source>
        <tissue evidence="1">Leaves</tissue>
    </source>
</reference>